<accession>A0AAV4MUJ1</accession>
<feature type="compositionally biased region" description="Polar residues" evidence="1">
    <location>
        <begin position="1"/>
        <end position="29"/>
    </location>
</feature>
<comment type="caution">
    <text evidence="3">The sequence shown here is derived from an EMBL/GenBank/DDBJ whole genome shotgun (WGS) entry which is preliminary data.</text>
</comment>
<dbReference type="GO" id="GO:0005524">
    <property type="term" value="F:ATP binding"/>
    <property type="evidence" value="ECO:0007669"/>
    <property type="project" value="InterPro"/>
</dbReference>
<protein>
    <recommendedName>
        <fullName evidence="2">Protein kinase C-terminal domain-containing protein</fullName>
    </recommendedName>
</protein>
<gene>
    <name evidence="3" type="ORF">CEXT_502031</name>
</gene>
<keyword evidence="4" id="KW-1185">Reference proteome</keyword>
<dbReference type="EMBL" id="BPLR01002650">
    <property type="protein sequence ID" value="GIX76112.1"/>
    <property type="molecule type" value="Genomic_DNA"/>
</dbReference>
<evidence type="ECO:0000313" key="4">
    <source>
        <dbReference type="Proteomes" id="UP001054945"/>
    </source>
</evidence>
<dbReference type="AlphaFoldDB" id="A0AAV4MUJ1"/>
<name>A0AAV4MUJ1_CAEEX</name>
<evidence type="ECO:0000256" key="1">
    <source>
        <dbReference type="SAM" id="MobiDB-lite"/>
    </source>
</evidence>
<dbReference type="GO" id="GO:0004674">
    <property type="term" value="F:protein serine/threonine kinase activity"/>
    <property type="evidence" value="ECO:0007669"/>
    <property type="project" value="InterPro"/>
</dbReference>
<dbReference type="Proteomes" id="UP001054945">
    <property type="component" value="Unassembled WGS sequence"/>
</dbReference>
<evidence type="ECO:0000259" key="2">
    <source>
        <dbReference type="Pfam" id="PF00433"/>
    </source>
</evidence>
<proteinExistence type="predicted"/>
<reference evidence="3 4" key="1">
    <citation type="submission" date="2021-06" db="EMBL/GenBank/DDBJ databases">
        <title>Caerostris extrusa draft genome.</title>
        <authorList>
            <person name="Kono N."/>
            <person name="Arakawa K."/>
        </authorList>
    </citation>
    <scope>NUCLEOTIDE SEQUENCE [LARGE SCALE GENOMIC DNA]</scope>
</reference>
<dbReference type="InterPro" id="IPR017892">
    <property type="entry name" value="Pkinase_C"/>
</dbReference>
<organism evidence="3 4">
    <name type="scientific">Caerostris extrusa</name>
    <name type="common">Bark spider</name>
    <name type="synonym">Caerostris bankana</name>
    <dbReference type="NCBI Taxonomy" id="172846"/>
    <lineage>
        <taxon>Eukaryota</taxon>
        <taxon>Metazoa</taxon>
        <taxon>Ecdysozoa</taxon>
        <taxon>Arthropoda</taxon>
        <taxon>Chelicerata</taxon>
        <taxon>Arachnida</taxon>
        <taxon>Araneae</taxon>
        <taxon>Araneomorphae</taxon>
        <taxon>Entelegynae</taxon>
        <taxon>Araneoidea</taxon>
        <taxon>Araneidae</taxon>
        <taxon>Caerostris</taxon>
    </lineage>
</organism>
<feature type="domain" description="Protein kinase C-terminal" evidence="2">
    <location>
        <begin position="42"/>
        <end position="70"/>
    </location>
</feature>
<dbReference type="Pfam" id="PF00433">
    <property type="entry name" value="Pkinase_C"/>
    <property type="match status" value="1"/>
</dbReference>
<sequence>MFASENGSNQITLKCNRNDKTSSWAQQPQEPLARRREFRQAFTTSKPDLTPADKVVIMNIDQSEFADFSYFNPEFIAHV</sequence>
<evidence type="ECO:0000313" key="3">
    <source>
        <dbReference type="EMBL" id="GIX76112.1"/>
    </source>
</evidence>
<feature type="region of interest" description="Disordered" evidence="1">
    <location>
        <begin position="1"/>
        <end position="34"/>
    </location>
</feature>
<dbReference type="Gene3D" id="3.30.200.20">
    <property type="entry name" value="Phosphorylase Kinase, domain 1"/>
    <property type="match status" value="1"/>
</dbReference>